<organism evidence="2 3">
    <name type="scientific">Enterococcus thailandicus</name>
    <dbReference type="NCBI Taxonomy" id="417368"/>
    <lineage>
        <taxon>Bacteria</taxon>
        <taxon>Bacillati</taxon>
        <taxon>Bacillota</taxon>
        <taxon>Bacilli</taxon>
        <taxon>Lactobacillales</taxon>
        <taxon>Enterococcaceae</taxon>
        <taxon>Enterococcus</taxon>
    </lineage>
</organism>
<dbReference type="EMBL" id="BJUG01000008">
    <property type="protein sequence ID" value="GEK37405.1"/>
    <property type="molecule type" value="Genomic_DNA"/>
</dbReference>
<evidence type="ECO:0000313" key="3">
    <source>
        <dbReference type="Proteomes" id="UP000078516"/>
    </source>
</evidence>
<accession>A0A179EPP7</accession>
<evidence type="ECO:0000313" key="2">
    <source>
        <dbReference type="EMBL" id="OAQ55164.1"/>
    </source>
</evidence>
<proteinExistence type="predicted"/>
<dbReference type="Proteomes" id="UP000321361">
    <property type="component" value="Unassembled WGS sequence"/>
</dbReference>
<protein>
    <submittedName>
        <fullName evidence="2">Uncharacterized protein</fullName>
    </submittedName>
</protein>
<evidence type="ECO:0000313" key="4">
    <source>
        <dbReference type="Proteomes" id="UP000321361"/>
    </source>
</evidence>
<dbReference type="OrthoDB" id="8704087at2"/>
<name>A0A179EPP7_ENTTH</name>
<dbReference type="AlphaFoldDB" id="A0A179EPP7"/>
<dbReference type="RefSeq" id="WP_067484664.1">
    <property type="nucleotide sequence ID" value="NZ_BJUG01000008.1"/>
</dbReference>
<reference evidence="1 4" key="2">
    <citation type="submission" date="2019-07" db="EMBL/GenBank/DDBJ databases">
        <title>Whole genome shotgun sequence of Enterococcus thailandicus NBRC 101867.</title>
        <authorList>
            <person name="Hosoyama A."/>
            <person name="Uohara A."/>
            <person name="Ohji S."/>
            <person name="Ichikawa N."/>
        </authorList>
    </citation>
    <scope>NUCLEOTIDE SEQUENCE [LARGE SCALE GENOMIC DNA]</scope>
    <source>
        <strain evidence="1 4">NBRC 101867</strain>
    </source>
</reference>
<sequence>MTDSVYVHIDTTSNAVLTKGLTANDFSNSIVHYPQNLLLLDPAASAGEYEPHTGLKIIRGTENIQHFFSSLRNRHNADDLKWIDFTDLTMLKELSPLEISELLYFGHMKTHLHSPFFYKLQNNFVYFDLNDQLNRIYYRYLDEFYRIFADKMSQILADKINEKKSFFRRGITVEKINGDLLKEMRPLMQEGIIFSFEQAGLINDEYRMPIYVIEDYIWKLKGTRYREEPVIGTLVYNTLDRRWRLISDVDDFAYGTLN</sequence>
<keyword evidence="3" id="KW-1185">Reference proteome</keyword>
<dbReference type="Proteomes" id="UP000078516">
    <property type="component" value="Unassembled WGS sequence"/>
</dbReference>
<evidence type="ECO:0000313" key="1">
    <source>
        <dbReference type="EMBL" id="GEK37405.1"/>
    </source>
</evidence>
<gene>
    <name evidence="2" type="ORF">A6E74_09885</name>
    <name evidence="1" type="ORF">ETH01_16920</name>
</gene>
<comment type="caution">
    <text evidence="2">The sequence shown here is derived from an EMBL/GenBank/DDBJ whole genome shotgun (WGS) entry which is preliminary data.</text>
</comment>
<reference evidence="2 3" key="1">
    <citation type="submission" date="2016-04" db="EMBL/GenBank/DDBJ databases">
        <title>Draft genome of an Enterococcus thailandicus strain isolated from bovine feces.</title>
        <authorList>
            <person name="Beukers A.G."/>
            <person name="Zaheer R."/>
            <person name="Goji N."/>
            <person name="Cook S.R."/>
            <person name="Amoako K."/>
            <person name="Chaves A.V."/>
            <person name="Ward M.P."/>
            <person name="Mcallister T.A."/>
        </authorList>
    </citation>
    <scope>NUCLEOTIDE SEQUENCE [LARGE SCALE GENOMIC DNA]</scope>
    <source>
        <strain evidence="2 3">F0711D 46</strain>
    </source>
</reference>
<dbReference type="EMBL" id="LWMN01000015">
    <property type="protein sequence ID" value="OAQ55164.1"/>
    <property type="molecule type" value="Genomic_DNA"/>
</dbReference>